<gene>
    <name evidence="3" type="ORF">TGDOM2_248680</name>
</gene>
<organism evidence="3 4">
    <name type="scientific">Toxoplasma gondii GAB2-2007-GAL-DOM2</name>
    <dbReference type="NCBI Taxonomy" id="1130820"/>
    <lineage>
        <taxon>Eukaryota</taxon>
        <taxon>Sar</taxon>
        <taxon>Alveolata</taxon>
        <taxon>Apicomplexa</taxon>
        <taxon>Conoidasida</taxon>
        <taxon>Coccidia</taxon>
        <taxon>Eucoccidiorida</taxon>
        <taxon>Eimeriorina</taxon>
        <taxon>Sarcocystidae</taxon>
        <taxon>Toxoplasma</taxon>
    </lineage>
</organism>
<feature type="compositionally biased region" description="Polar residues" evidence="2">
    <location>
        <begin position="1482"/>
        <end position="1493"/>
    </location>
</feature>
<feature type="compositionally biased region" description="Basic and acidic residues" evidence="2">
    <location>
        <begin position="1359"/>
        <end position="1384"/>
    </location>
</feature>
<comment type="caution">
    <text evidence="3">The sequence shown here is derived from an EMBL/GenBank/DDBJ whole genome shotgun (WGS) entry which is preliminary data.</text>
</comment>
<feature type="compositionally biased region" description="Basic and acidic residues" evidence="2">
    <location>
        <begin position="1"/>
        <end position="12"/>
    </location>
</feature>
<dbReference type="EMBL" id="AHZU02000269">
    <property type="protein sequence ID" value="KFG46489.1"/>
    <property type="molecule type" value="Genomic_DNA"/>
</dbReference>
<name>A0A086KQ21_TOXGO</name>
<feature type="compositionally biased region" description="Polar residues" evidence="2">
    <location>
        <begin position="741"/>
        <end position="752"/>
    </location>
</feature>
<feature type="compositionally biased region" description="Basic and acidic residues" evidence="2">
    <location>
        <begin position="946"/>
        <end position="964"/>
    </location>
</feature>
<feature type="compositionally biased region" description="Polar residues" evidence="2">
    <location>
        <begin position="933"/>
        <end position="945"/>
    </location>
</feature>
<feature type="compositionally biased region" description="Polar residues" evidence="2">
    <location>
        <begin position="32"/>
        <end position="45"/>
    </location>
</feature>
<feature type="region of interest" description="Disordered" evidence="2">
    <location>
        <begin position="536"/>
        <end position="602"/>
    </location>
</feature>
<feature type="compositionally biased region" description="Basic and acidic residues" evidence="2">
    <location>
        <begin position="1416"/>
        <end position="1430"/>
    </location>
</feature>
<sequence>MSDPAVGRRVDAEGAASQEPSLSRSIEPWNLSPAQNPVPSQSIPLGSQQLFSLRPSTAGAPVAGISSPAVGAGASAQQLQHLRRLQELQHQQLRLQQQGCHSRGASMAARFSEKEAQRAASESQFPVSMPRIAIGGPLSQNPSQMASNTSVHSGAAITTVSAATHTHEGSSVQSPFLPHQPCSPVSMSSVSSAEEETTSWGHGRRQGSASVPTAIPGALNAAQESRGSSQSFTANCAGAFTVSPSQPSNCLTHATLGGVQMHVAGGNGASRVSPVLSGISAFTQAAGASQNVATPPPSLLPQLTAEGTQQLGSSQHWAVQQLLKGMKLQGESAPALEKILMGTDLGILPTREPVGRPGLFSSGSVAETSGFSSCGQMIGNIAAPLAAGRDVFGRQIGGAAALPGASPGAELHPNLFIQLQERQYKIAAAPNAVQTGMGESTDGTHLFAPSAQLPNWASRSASTPRPGSAAGPGANAERLQAHQILQRGVESMQGVTETPTAPGKSPRARLAAVAGTQRGGAAQFLKPPVVVSSRMTEKGQSKFLQKSRNIGSRLAKDGSSSRRGGSAHMRAGEDTSVAATGVGKPVQTPERLPLRSSGVTLRETDGRLPSSLEGLKQLQHSVNQEILLRQQERLRQDEASSSKAFAHVEKGAVSATGRLRDFMVWPPGVAGSLTSRRRVTLFGKTLSPSFLPKGVEPASVRRLLSDAVVPSQAHGDSHRFRSETSELATPGEGSKNDSSAKKLSSCKSTASGTAGGLSCEAKTGETAVGLKEGEQEPGSAPWHAVLENLTVSGFLAYWYSRQHVAAGLYRQLHQMEEVEKRLEEHVSGGCELHSNLFFFSLFPEAFSNSHFQRNLRYFPQYTISHDLAAAADLRPLSQYGDTSISVVAAATKGRTAFKVHQEQSEQACIQENRDTLADGQMQGLEKAVEHSRLNGSSVTPPTRQTEASDIRGSQERDGSAEQHETSVTPSFSARCADYPSTLTKGRKGRDACGRDTGVPVAEAHYLPTTPSWGGSQLREDLEQVEQLIQAAQLLLQEAGEVQEQQVESGKRTGRLEREEDVPLLVAALPRSFEAMQQERQPEQLAFLAARKMLPLSAWKGQDRRSFKSVIPFAARALFAICISRLEHLIASLQQGVASSIASLELLRNSLVLLQQVEESYAPFIYAIPQHVLCCIFNRGGQGRDLLKRRHQVAGDKGEVDSGSDACEADQLGTLSLAPNGAGKDLNQQTTPSSKREADRQGFGFQGAVTSRDGAETLRLSADVGSSFENAADGKADLNKEGRDKSDNKGEGTSSEVSVVVPTWELGLRMGPPISPGDFEAYVDAFEDYLPLLAVQATGCGSDLTIHEEDLKAKRCLKGRGDVSAKRQRTESRTSEVDGVTEKIDANCSSSNYHETAVGQVYSPRPKKTPRVPNRGNEFEDMRKPPQDESGNRQAKSSEGTEASFANGYQRKSPTGGGRVTPITGEHSRAAAGSGSRQSSCSLPTASSTFSPSVEVSERDAGDGADKAMCRETSNVVQHF</sequence>
<feature type="compositionally biased region" description="Low complexity" evidence="2">
    <location>
        <begin position="183"/>
        <end position="192"/>
    </location>
</feature>
<dbReference type="VEuPathDB" id="ToxoDB:TGDOM2_248680"/>
<feature type="compositionally biased region" description="Low complexity" evidence="2">
    <location>
        <begin position="1469"/>
        <end position="1481"/>
    </location>
</feature>
<evidence type="ECO:0000256" key="2">
    <source>
        <dbReference type="SAM" id="MobiDB-lite"/>
    </source>
</evidence>
<feature type="region of interest" description="Disordered" evidence="2">
    <location>
        <begin position="1359"/>
        <end position="1519"/>
    </location>
</feature>
<evidence type="ECO:0000313" key="3">
    <source>
        <dbReference type="EMBL" id="KFG46489.1"/>
    </source>
</evidence>
<accession>A0A086KQ21</accession>
<dbReference type="Proteomes" id="UP000028837">
    <property type="component" value="Unassembled WGS sequence"/>
</dbReference>
<feature type="compositionally biased region" description="Polar residues" evidence="2">
    <location>
        <begin position="163"/>
        <end position="174"/>
    </location>
</feature>
<dbReference type="OrthoDB" id="330985at2759"/>
<proteinExistence type="predicted"/>
<feature type="compositionally biased region" description="Polar residues" evidence="2">
    <location>
        <begin position="1431"/>
        <end position="1440"/>
    </location>
</feature>
<feature type="region of interest" description="Disordered" evidence="2">
    <location>
        <begin position="163"/>
        <end position="212"/>
    </location>
</feature>
<feature type="compositionally biased region" description="Basic and acidic residues" evidence="2">
    <location>
        <begin position="1495"/>
        <end position="1509"/>
    </location>
</feature>
<reference evidence="3 4" key="1">
    <citation type="submission" date="2014-02" db="EMBL/GenBank/DDBJ databases">
        <authorList>
            <person name="Sibley D."/>
            <person name="Venepally P."/>
            <person name="Karamycheva S."/>
            <person name="Hadjithomas M."/>
            <person name="Khan A."/>
            <person name="Brunk B."/>
            <person name="Roos D."/>
            <person name="Caler E."/>
            <person name="Lorenzi H."/>
        </authorList>
    </citation>
    <scope>NUCLEOTIDE SEQUENCE [LARGE SCALE GENOMIC DNA]</scope>
    <source>
        <strain evidence="3 4">GAB2-2007-GAL-DOM2</strain>
    </source>
</reference>
<feature type="coiled-coil region" evidence="1">
    <location>
        <begin position="1014"/>
        <end position="1044"/>
    </location>
</feature>
<feature type="compositionally biased region" description="Basic and acidic residues" evidence="2">
    <location>
        <begin position="1271"/>
        <end position="1289"/>
    </location>
</feature>
<feature type="region of interest" description="Disordered" evidence="2">
    <location>
        <begin position="1269"/>
        <end position="1295"/>
    </location>
</feature>
<feature type="region of interest" description="Disordered" evidence="2">
    <location>
        <begin position="928"/>
        <end position="975"/>
    </location>
</feature>
<feature type="compositionally biased region" description="Basic and acidic residues" evidence="2">
    <location>
        <begin position="715"/>
        <end position="724"/>
    </location>
</feature>
<evidence type="ECO:0000256" key="1">
    <source>
        <dbReference type="SAM" id="Coils"/>
    </source>
</evidence>
<keyword evidence="1" id="KW-0175">Coiled coil</keyword>
<evidence type="ECO:0000313" key="4">
    <source>
        <dbReference type="Proteomes" id="UP000028837"/>
    </source>
</evidence>
<feature type="region of interest" description="Disordered" evidence="2">
    <location>
        <begin position="1217"/>
        <end position="1240"/>
    </location>
</feature>
<protein>
    <submittedName>
        <fullName evidence="3">Uncharacterized protein</fullName>
    </submittedName>
</protein>
<feature type="region of interest" description="Disordered" evidence="2">
    <location>
        <begin position="711"/>
        <end position="758"/>
    </location>
</feature>
<feature type="region of interest" description="Disordered" evidence="2">
    <location>
        <begin position="1"/>
        <end position="45"/>
    </location>
</feature>